<evidence type="ECO:0000256" key="1">
    <source>
        <dbReference type="SAM" id="MobiDB-lite"/>
    </source>
</evidence>
<proteinExistence type="predicted"/>
<dbReference type="AlphaFoldDB" id="A0A6H5HZ63"/>
<evidence type="ECO:0000313" key="3">
    <source>
        <dbReference type="Proteomes" id="UP000479190"/>
    </source>
</evidence>
<feature type="compositionally biased region" description="Basic and acidic residues" evidence="1">
    <location>
        <begin position="47"/>
        <end position="68"/>
    </location>
</feature>
<feature type="region of interest" description="Disordered" evidence="1">
    <location>
        <begin position="1"/>
        <end position="68"/>
    </location>
</feature>
<organism evidence="2 3">
    <name type="scientific">Trichogramma brassicae</name>
    <dbReference type="NCBI Taxonomy" id="86971"/>
    <lineage>
        <taxon>Eukaryota</taxon>
        <taxon>Metazoa</taxon>
        <taxon>Ecdysozoa</taxon>
        <taxon>Arthropoda</taxon>
        <taxon>Hexapoda</taxon>
        <taxon>Insecta</taxon>
        <taxon>Pterygota</taxon>
        <taxon>Neoptera</taxon>
        <taxon>Endopterygota</taxon>
        <taxon>Hymenoptera</taxon>
        <taxon>Apocrita</taxon>
        <taxon>Proctotrupomorpha</taxon>
        <taxon>Chalcidoidea</taxon>
        <taxon>Trichogrammatidae</taxon>
        <taxon>Trichogramma</taxon>
    </lineage>
</organism>
<sequence>MQRKSESTTSRSPQGSAGQRRKPPAHDVADESKLGTLPSGPAPEAEENPHSQDGNRTRDSKEDVPARK</sequence>
<evidence type="ECO:0000313" key="2">
    <source>
        <dbReference type="EMBL" id="CAB0031105.1"/>
    </source>
</evidence>
<name>A0A6H5HZ63_9HYME</name>
<protein>
    <submittedName>
        <fullName evidence="2">Uncharacterized protein</fullName>
    </submittedName>
</protein>
<reference evidence="2 3" key="1">
    <citation type="submission" date="2020-02" db="EMBL/GenBank/DDBJ databases">
        <authorList>
            <person name="Ferguson B K."/>
        </authorList>
    </citation>
    <scope>NUCLEOTIDE SEQUENCE [LARGE SCALE GENOMIC DNA]</scope>
</reference>
<feature type="compositionally biased region" description="Basic and acidic residues" evidence="1">
    <location>
        <begin position="24"/>
        <end position="33"/>
    </location>
</feature>
<keyword evidence="3" id="KW-1185">Reference proteome</keyword>
<dbReference type="EMBL" id="CADCXV010000629">
    <property type="protein sequence ID" value="CAB0031105.1"/>
    <property type="molecule type" value="Genomic_DNA"/>
</dbReference>
<feature type="compositionally biased region" description="Polar residues" evidence="1">
    <location>
        <begin position="7"/>
        <end position="17"/>
    </location>
</feature>
<accession>A0A6H5HZ63</accession>
<dbReference type="Proteomes" id="UP000479190">
    <property type="component" value="Unassembled WGS sequence"/>
</dbReference>
<gene>
    <name evidence="2" type="ORF">TBRA_LOCUS3085</name>
</gene>